<dbReference type="SFLD" id="SFLDG01168">
    <property type="entry name" value="Ferric_reductase_subgroup_(FRE"/>
    <property type="match status" value="1"/>
</dbReference>
<dbReference type="PANTHER" id="PTHR11972">
    <property type="entry name" value="NADPH OXIDASE"/>
    <property type="match status" value="1"/>
</dbReference>
<dbReference type="InterPro" id="IPR050369">
    <property type="entry name" value="RBOH/FRE"/>
</dbReference>
<evidence type="ECO:0000256" key="10">
    <source>
        <dbReference type="SAM" id="Phobius"/>
    </source>
</evidence>
<dbReference type="PANTHER" id="PTHR11972:SF178">
    <property type="entry name" value="FERRIC REDUCTASE TRANSMEMBRANE COMPONENT 8-RELATED"/>
    <property type="match status" value="1"/>
</dbReference>
<keyword evidence="4" id="KW-0274">FAD</keyword>
<evidence type="ECO:0000256" key="5">
    <source>
        <dbReference type="ARBA" id="ARBA00022982"/>
    </source>
</evidence>
<keyword evidence="8" id="KW-0813">Transport</keyword>
<gene>
    <name evidence="13" type="ORF">BN7_991</name>
</gene>
<feature type="domain" description="Ferric reductase NAD binding" evidence="12">
    <location>
        <begin position="212"/>
        <end position="471"/>
    </location>
</feature>
<evidence type="ECO:0000256" key="4">
    <source>
        <dbReference type="ARBA" id="ARBA00022827"/>
    </source>
</evidence>
<evidence type="ECO:0000313" key="13">
    <source>
        <dbReference type="EMBL" id="CCH41450.1"/>
    </source>
</evidence>
<dbReference type="SUPFAM" id="SSF52343">
    <property type="entry name" value="Ferredoxin reductase-like, C-terminal NADP-linked domain"/>
    <property type="match status" value="1"/>
</dbReference>
<evidence type="ECO:0000256" key="2">
    <source>
        <dbReference type="ARBA" id="ARBA00022630"/>
    </source>
</evidence>
<dbReference type="SFLD" id="SFLDS00052">
    <property type="entry name" value="Ferric_Reductase_Domain"/>
    <property type="match status" value="1"/>
</dbReference>
<evidence type="ECO:0000259" key="11">
    <source>
        <dbReference type="Pfam" id="PF01794"/>
    </source>
</evidence>
<feature type="transmembrane region" description="Helical" evidence="10">
    <location>
        <begin position="213"/>
        <end position="232"/>
    </location>
</feature>
<dbReference type="FunCoup" id="K0K977">
    <property type="interactions" value="27"/>
</dbReference>
<keyword evidence="8" id="KW-0406">Ion transport</keyword>
<evidence type="ECO:0000256" key="6">
    <source>
        <dbReference type="ARBA" id="ARBA00022989"/>
    </source>
</evidence>
<keyword evidence="5" id="KW-0249">Electron transport</keyword>
<keyword evidence="6 10" id="KW-1133">Transmembrane helix</keyword>
<comment type="subcellular location">
    <subcellularLocation>
        <location evidence="1">Membrane</location>
        <topology evidence="1">Multi-pass membrane protein</topology>
    </subcellularLocation>
</comment>
<dbReference type="SFLD" id="SFLDF00463">
    <property type="entry name" value="AIM14"/>
    <property type="match status" value="1"/>
</dbReference>
<evidence type="ECO:0000256" key="7">
    <source>
        <dbReference type="ARBA" id="ARBA00023002"/>
    </source>
</evidence>
<evidence type="ECO:0000256" key="8">
    <source>
        <dbReference type="ARBA" id="ARBA00023065"/>
    </source>
</evidence>
<feature type="transmembrane region" description="Helical" evidence="10">
    <location>
        <begin position="61"/>
        <end position="78"/>
    </location>
</feature>
<keyword evidence="9 10" id="KW-0472">Membrane</keyword>
<dbReference type="GO" id="GO:0005886">
    <property type="term" value="C:plasma membrane"/>
    <property type="evidence" value="ECO:0007669"/>
    <property type="project" value="TreeGrafter"/>
</dbReference>
<dbReference type="CDD" id="cd06186">
    <property type="entry name" value="NOX_Duox_like_FAD_NADP"/>
    <property type="match status" value="1"/>
</dbReference>
<dbReference type="eggNOG" id="KOG0039">
    <property type="taxonomic scope" value="Eukaryota"/>
</dbReference>
<dbReference type="HOGENOM" id="CLU_025685_0_0_1"/>
<evidence type="ECO:0000256" key="9">
    <source>
        <dbReference type="ARBA" id="ARBA00023136"/>
    </source>
</evidence>
<dbReference type="Pfam" id="PF01794">
    <property type="entry name" value="Ferric_reduct"/>
    <property type="match status" value="1"/>
</dbReference>
<dbReference type="Pfam" id="PF08030">
    <property type="entry name" value="NAD_binding_6"/>
    <property type="match status" value="1"/>
</dbReference>
<dbReference type="AlphaFoldDB" id="K0K977"/>
<feature type="transmembrane region" description="Helical" evidence="10">
    <location>
        <begin position="6"/>
        <end position="25"/>
    </location>
</feature>
<dbReference type="GO" id="GO:0033215">
    <property type="term" value="P:reductive iron assimilation"/>
    <property type="evidence" value="ECO:0007669"/>
    <property type="project" value="TreeGrafter"/>
</dbReference>
<reference evidence="13 14" key="1">
    <citation type="journal article" date="2012" name="Eukaryot. Cell">
        <title>Draft genome sequence of Wickerhamomyces ciferrii NRRL Y-1031 F-60-10.</title>
        <authorList>
            <person name="Schneider J."/>
            <person name="Andrea H."/>
            <person name="Blom J."/>
            <person name="Jaenicke S."/>
            <person name="Ruckert C."/>
            <person name="Schorsch C."/>
            <person name="Szczepanowski R."/>
            <person name="Farwick M."/>
            <person name="Goesmann A."/>
            <person name="Puhler A."/>
            <person name="Schaffer S."/>
            <person name="Tauch A."/>
            <person name="Kohler T."/>
            <person name="Brinkrolf K."/>
        </authorList>
    </citation>
    <scope>NUCLEOTIDE SEQUENCE [LARGE SCALE GENOMIC DNA]</scope>
    <source>
        <strain evidence="14">ATCC 14091 / BCRC 22168 / CBS 111 / JCM 3599 / NBRC 0793 / NRRL Y-1031 F-60-10</strain>
    </source>
</reference>
<sequence length="487" mass="54884">MFKIKKVTNIWGIVAMVAFALIAITSLPKVRRLNFNVFYLMHYIMTWTCVISVHFHAVPGIGLYTILNVIILLVQIIYRVKNTRKTKVTVVPISPTLSLVEFPLSSISQKNVIPGGHVRINNKQGVLKDWFYTLVPLAHPYTIASLPNDPTVKLIIRKGKFPLKTNKDYYITGAFDAKLDFMREQSLLDKFLAPKRSPLLRAPLKYTIDAQRVMIVVGGSGISFGIPLLRILNYNGISARLMWVCKDIKDLNLINHFKGVQGIECYITGDVNENDINIDYLDDAKDINPVQPVDYGSFQDQNQEEDEIDFTTIGKAYKEAHEGRKSVSTKSSSDTFKEHENVNIDISNSCGYGYNSSTTMTESPSIDYNNPININNQETLHLLPHHKSIPESLNPESFKNIKIPQSVKIFYGRPNLGSEHYDWCLQSQCVGPTLRSGHNVCCRDIGEHDVDKSKIWVVAAGPTGLVDHAKQWAIDGGLRYHIESFSV</sequence>
<dbReference type="InterPro" id="IPR013130">
    <property type="entry name" value="Fe3_Rdtase_TM_dom"/>
</dbReference>
<dbReference type="GO" id="GO:0140618">
    <property type="term" value="F:ferric-chelate reductase (NADH) activity"/>
    <property type="evidence" value="ECO:0007669"/>
    <property type="project" value="UniProtKB-EC"/>
</dbReference>
<dbReference type="Proteomes" id="UP000009328">
    <property type="component" value="Unassembled WGS sequence"/>
</dbReference>
<keyword evidence="7 13" id="KW-0560">Oxidoreductase</keyword>
<evidence type="ECO:0000313" key="14">
    <source>
        <dbReference type="Proteomes" id="UP000009328"/>
    </source>
</evidence>
<name>K0K977_WICCF</name>
<evidence type="ECO:0000259" key="12">
    <source>
        <dbReference type="Pfam" id="PF08030"/>
    </source>
</evidence>
<dbReference type="EMBL" id="CAIF01000020">
    <property type="protein sequence ID" value="CCH41450.1"/>
    <property type="molecule type" value="Genomic_DNA"/>
</dbReference>
<dbReference type="InterPro" id="IPR039261">
    <property type="entry name" value="FNR_nucleotide-bd"/>
</dbReference>
<accession>K0K977</accession>
<keyword evidence="14" id="KW-1185">Reference proteome</keyword>
<evidence type="ECO:0000256" key="1">
    <source>
        <dbReference type="ARBA" id="ARBA00004141"/>
    </source>
</evidence>
<dbReference type="InParanoid" id="K0K977"/>
<dbReference type="EC" id="1.16.1.7" evidence="13"/>
<comment type="caution">
    <text evidence="13">The sequence shown here is derived from an EMBL/GenBank/DDBJ whole genome shotgun (WGS) entry which is preliminary data.</text>
</comment>
<organism evidence="13 14">
    <name type="scientific">Wickerhamomyces ciferrii (strain ATCC 14091 / BCRC 22168 / CBS 111 / JCM 3599 / NBRC 0793 / NRRL Y-1031 F-60-10)</name>
    <name type="common">Yeast</name>
    <name type="synonym">Pichia ciferrii</name>
    <dbReference type="NCBI Taxonomy" id="1206466"/>
    <lineage>
        <taxon>Eukaryota</taxon>
        <taxon>Fungi</taxon>
        <taxon>Dikarya</taxon>
        <taxon>Ascomycota</taxon>
        <taxon>Saccharomycotina</taxon>
        <taxon>Saccharomycetes</taxon>
        <taxon>Phaffomycetales</taxon>
        <taxon>Wickerhamomycetaceae</taxon>
        <taxon>Wickerhamomyces</taxon>
    </lineage>
</organism>
<feature type="domain" description="Ferric oxidoreductase" evidence="11">
    <location>
        <begin position="3"/>
        <end position="52"/>
    </location>
</feature>
<evidence type="ECO:0000256" key="3">
    <source>
        <dbReference type="ARBA" id="ARBA00022692"/>
    </source>
</evidence>
<keyword evidence="3 10" id="KW-0812">Transmembrane</keyword>
<proteinExistence type="predicted"/>
<feature type="transmembrane region" description="Helical" evidence="10">
    <location>
        <begin position="37"/>
        <end position="55"/>
    </location>
</feature>
<dbReference type="STRING" id="1206466.K0K977"/>
<protein>
    <submittedName>
        <fullName evidence="13">Ferric reductase transmembrane component 8</fullName>
        <ecNumber evidence="13">1.16.1.7</ecNumber>
    </submittedName>
</protein>
<dbReference type="InterPro" id="IPR013121">
    <property type="entry name" value="Fe_red_NAD-bd_6"/>
</dbReference>
<keyword evidence="2" id="KW-0285">Flavoprotein</keyword>